<accession>A0A401P562</accession>
<evidence type="ECO:0008006" key="9">
    <source>
        <dbReference type="Google" id="ProtNLM"/>
    </source>
</evidence>
<comment type="caution">
    <text evidence="7">The sequence shown here is derived from an EMBL/GenBank/DDBJ whole genome shotgun (WGS) entry which is preliminary data.</text>
</comment>
<sequence length="140" mass="15626">MYTWTLICAAAILSAAGRLKALPVFPESSRIQEEFDPRMTEDAVGFLSNDLPSLGARRMADLYSVLPKQEEMVLDMGAAGPQEDTVETLGDNANLVDDMMALLWKLTAAQKLQHPRYTKSVKAALKPRKRACFWKYCVTD</sequence>
<keyword evidence="5" id="KW-1015">Disulfide bond</keyword>
<dbReference type="GO" id="GO:0008217">
    <property type="term" value="P:regulation of blood pressure"/>
    <property type="evidence" value="ECO:0007669"/>
    <property type="project" value="InterPro"/>
</dbReference>
<keyword evidence="8" id="KW-1185">Reference proteome</keyword>
<dbReference type="AlphaFoldDB" id="A0A401P562"/>
<evidence type="ECO:0000313" key="7">
    <source>
        <dbReference type="EMBL" id="GCB68248.1"/>
    </source>
</evidence>
<evidence type="ECO:0000256" key="2">
    <source>
        <dbReference type="ARBA" id="ARBA00006719"/>
    </source>
</evidence>
<comment type="subcellular location">
    <subcellularLocation>
        <location evidence="1">Secreted</location>
    </subcellularLocation>
</comment>
<dbReference type="EMBL" id="BFAA01004456">
    <property type="protein sequence ID" value="GCB68248.1"/>
    <property type="molecule type" value="Genomic_DNA"/>
</dbReference>
<feature type="chain" id="PRO_5019058860" description="Urotensin-related peptide 1" evidence="6">
    <location>
        <begin position="22"/>
        <end position="140"/>
    </location>
</feature>
<dbReference type="GO" id="GO:0005179">
    <property type="term" value="F:hormone activity"/>
    <property type="evidence" value="ECO:0007669"/>
    <property type="project" value="UniProtKB-KW"/>
</dbReference>
<dbReference type="OrthoDB" id="9041662at2759"/>
<dbReference type="PROSITE" id="PS00984">
    <property type="entry name" value="UROTENSIN_II"/>
    <property type="match status" value="1"/>
</dbReference>
<name>A0A401P562_SCYTO</name>
<comment type="similarity">
    <text evidence="2">Belongs to the urotensin-2 family.</text>
</comment>
<keyword evidence="3" id="KW-0964">Secreted</keyword>
<reference evidence="7 8" key="1">
    <citation type="journal article" date="2018" name="Nat. Ecol. Evol.">
        <title>Shark genomes provide insights into elasmobranch evolution and the origin of vertebrates.</title>
        <authorList>
            <person name="Hara Y"/>
            <person name="Yamaguchi K"/>
            <person name="Onimaru K"/>
            <person name="Kadota M"/>
            <person name="Koyanagi M"/>
            <person name="Keeley SD"/>
            <person name="Tatsumi K"/>
            <person name="Tanaka K"/>
            <person name="Motone F"/>
            <person name="Kageyama Y"/>
            <person name="Nozu R"/>
            <person name="Adachi N"/>
            <person name="Nishimura O"/>
            <person name="Nakagawa R"/>
            <person name="Tanegashima C"/>
            <person name="Kiyatake I"/>
            <person name="Matsumoto R"/>
            <person name="Murakumo K"/>
            <person name="Nishida K"/>
            <person name="Terakita A"/>
            <person name="Kuratani S"/>
            <person name="Sato K"/>
            <person name="Hyodo S Kuraku.S."/>
        </authorList>
    </citation>
    <scope>NUCLEOTIDE SEQUENCE [LARGE SCALE GENOMIC DNA]</scope>
</reference>
<dbReference type="Proteomes" id="UP000288216">
    <property type="component" value="Unassembled WGS sequence"/>
</dbReference>
<dbReference type="GO" id="GO:0097746">
    <property type="term" value="P:blood vessel diameter maintenance"/>
    <property type="evidence" value="ECO:0007669"/>
    <property type="project" value="InterPro"/>
</dbReference>
<dbReference type="InterPro" id="IPR001483">
    <property type="entry name" value="Urotensin_II"/>
</dbReference>
<dbReference type="GO" id="GO:0005576">
    <property type="term" value="C:extracellular region"/>
    <property type="evidence" value="ECO:0007669"/>
    <property type="project" value="UniProtKB-SubCell"/>
</dbReference>
<evidence type="ECO:0000256" key="4">
    <source>
        <dbReference type="ARBA" id="ARBA00022702"/>
    </source>
</evidence>
<evidence type="ECO:0000256" key="6">
    <source>
        <dbReference type="SAM" id="SignalP"/>
    </source>
</evidence>
<proteinExistence type="inferred from homology"/>
<protein>
    <recommendedName>
        <fullName evidence="9">Urotensin-related peptide 1</fullName>
    </recommendedName>
</protein>
<keyword evidence="6" id="KW-0732">Signal</keyword>
<feature type="signal peptide" evidence="6">
    <location>
        <begin position="1"/>
        <end position="21"/>
    </location>
</feature>
<evidence type="ECO:0000256" key="1">
    <source>
        <dbReference type="ARBA" id="ARBA00004613"/>
    </source>
</evidence>
<evidence type="ECO:0000256" key="5">
    <source>
        <dbReference type="ARBA" id="ARBA00023157"/>
    </source>
</evidence>
<gene>
    <name evidence="7" type="ORF">scyTo_0010371</name>
</gene>
<evidence type="ECO:0000313" key="8">
    <source>
        <dbReference type="Proteomes" id="UP000288216"/>
    </source>
</evidence>
<dbReference type="OMA" id="WKYCVTD"/>
<evidence type="ECO:0000256" key="3">
    <source>
        <dbReference type="ARBA" id="ARBA00022525"/>
    </source>
</evidence>
<organism evidence="7 8">
    <name type="scientific">Scyliorhinus torazame</name>
    <name type="common">Cloudy catshark</name>
    <name type="synonym">Catulus torazame</name>
    <dbReference type="NCBI Taxonomy" id="75743"/>
    <lineage>
        <taxon>Eukaryota</taxon>
        <taxon>Metazoa</taxon>
        <taxon>Chordata</taxon>
        <taxon>Craniata</taxon>
        <taxon>Vertebrata</taxon>
        <taxon>Chondrichthyes</taxon>
        <taxon>Elasmobranchii</taxon>
        <taxon>Galeomorphii</taxon>
        <taxon>Galeoidea</taxon>
        <taxon>Carcharhiniformes</taxon>
        <taxon>Scyliorhinidae</taxon>
        <taxon>Scyliorhinus</taxon>
    </lineage>
</organism>
<keyword evidence="4" id="KW-0372">Hormone</keyword>